<accession>A0AAV4VD05</accession>
<dbReference type="Pfam" id="PF06151">
    <property type="entry name" value="Trehalose_recp"/>
    <property type="match status" value="1"/>
</dbReference>
<proteinExistence type="predicted"/>
<feature type="transmembrane region" description="Helical" evidence="1">
    <location>
        <begin position="144"/>
        <end position="164"/>
    </location>
</feature>
<comment type="caution">
    <text evidence="2">The sequence shown here is derived from an EMBL/GenBank/DDBJ whole genome shotgun (WGS) entry which is preliminary data.</text>
</comment>
<name>A0AAV4VD05_9ARAC</name>
<dbReference type="Proteomes" id="UP001054837">
    <property type="component" value="Unassembled WGS sequence"/>
</dbReference>
<dbReference type="GO" id="GO:0008527">
    <property type="term" value="F:taste receptor activity"/>
    <property type="evidence" value="ECO:0007669"/>
    <property type="project" value="InterPro"/>
</dbReference>
<protein>
    <recommendedName>
        <fullName evidence="4">Gustatory receptor</fullName>
    </recommendedName>
</protein>
<feature type="transmembrane region" description="Helical" evidence="1">
    <location>
        <begin position="34"/>
        <end position="51"/>
    </location>
</feature>
<reference evidence="2 3" key="1">
    <citation type="submission" date="2021-06" db="EMBL/GenBank/DDBJ databases">
        <title>Caerostris darwini draft genome.</title>
        <authorList>
            <person name="Kono N."/>
            <person name="Arakawa K."/>
        </authorList>
    </citation>
    <scope>NUCLEOTIDE SEQUENCE [LARGE SCALE GENOMIC DNA]</scope>
</reference>
<keyword evidence="1" id="KW-0812">Transmembrane</keyword>
<evidence type="ECO:0008006" key="4">
    <source>
        <dbReference type="Google" id="ProtNLM"/>
    </source>
</evidence>
<dbReference type="InterPro" id="IPR009318">
    <property type="entry name" value="Gustatory_rcpt"/>
</dbReference>
<dbReference type="EMBL" id="BPLQ01012749">
    <property type="protein sequence ID" value="GIY67519.1"/>
    <property type="molecule type" value="Genomic_DNA"/>
</dbReference>
<keyword evidence="1" id="KW-0472">Membrane</keyword>
<evidence type="ECO:0000313" key="2">
    <source>
        <dbReference type="EMBL" id="GIY67519.1"/>
    </source>
</evidence>
<keyword evidence="1" id="KW-1133">Transmembrane helix</keyword>
<evidence type="ECO:0000256" key="1">
    <source>
        <dbReference type="SAM" id="Phobius"/>
    </source>
</evidence>
<evidence type="ECO:0000313" key="3">
    <source>
        <dbReference type="Proteomes" id="UP001054837"/>
    </source>
</evidence>
<dbReference type="AlphaFoldDB" id="A0AAV4VD05"/>
<feature type="transmembrane region" description="Helical" evidence="1">
    <location>
        <begin position="72"/>
        <end position="90"/>
    </location>
</feature>
<sequence length="196" mass="22525">MFCCTFAASLRPKQFSTCQATQLRFKLFQDLEDAFSLIVFLLFSFILSNLFKKIFVLAYMLRNGESPIAYSYTVDFLSIFALTIAIVFSADSVQQRMNQIRRTNSIRRNSDAFAILESLSLKAAEEHGNLALTGFGMFTLRRSLVLSLIAWLFTFGAIIIQYFYTPSVEKKQSFFLNCTMSDTLRQPNRFHCQSIE</sequence>
<keyword evidence="3" id="KW-1185">Reference proteome</keyword>
<dbReference type="GO" id="GO:0016020">
    <property type="term" value="C:membrane"/>
    <property type="evidence" value="ECO:0007669"/>
    <property type="project" value="InterPro"/>
</dbReference>
<gene>
    <name evidence="2" type="primary">AVEN_163071_1</name>
    <name evidence="2" type="ORF">CDAR_421961</name>
</gene>
<organism evidence="2 3">
    <name type="scientific">Caerostris darwini</name>
    <dbReference type="NCBI Taxonomy" id="1538125"/>
    <lineage>
        <taxon>Eukaryota</taxon>
        <taxon>Metazoa</taxon>
        <taxon>Ecdysozoa</taxon>
        <taxon>Arthropoda</taxon>
        <taxon>Chelicerata</taxon>
        <taxon>Arachnida</taxon>
        <taxon>Araneae</taxon>
        <taxon>Araneomorphae</taxon>
        <taxon>Entelegynae</taxon>
        <taxon>Araneoidea</taxon>
        <taxon>Araneidae</taxon>
        <taxon>Caerostris</taxon>
    </lineage>
</organism>